<dbReference type="OrthoDB" id="9803495at2"/>
<keyword evidence="2" id="KW-0813">Transport</keyword>
<organism evidence="3 4">
    <name type="scientific">Aerococcus urinaehominis</name>
    <dbReference type="NCBI Taxonomy" id="128944"/>
    <lineage>
        <taxon>Bacteria</taxon>
        <taxon>Bacillati</taxon>
        <taxon>Bacillota</taxon>
        <taxon>Bacilli</taxon>
        <taxon>Lactobacillales</taxon>
        <taxon>Aerococcaceae</taxon>
        <taxon>Aerococcus</taxon>
    </lineage>
</organism>
<dbReference type="KEGG" id="auh:AWM75_00865"/>
<comment type="similarity">
    <text evidence="1 2">Belongs to the BioY family.</text>
</comment>
<keyword evidence="4" id="KW-1185">Reference proteome</keyword>
<evidence type="ECO:0000313" key="3">
    <source>
        <dbReference type="EMBL" id="AMB98632.1"/>
    </source>
</evidence>
<dbReference type="Proteomes" id="UP000062260">
    <property type="component" value="Chromosome"/>
</dbReference>
<protein>
    <recommendedName>
        <fullName evidence="2">Biotin transporter</fullName>
    </recommendedName>
</protein>
<accession>A0A0X8FL47</accession>
<reference evidence="4" key="2">
    <citation type="submission" date="2016-01" db="EMBL/GenBank/DDBJ databases">
        <title>Six Aerococcus type strain genome sequencing and assembly using PacBio and Illumina Hiseq.</title>
        <authorList>
            <person name="Carkaci D."/>
            <person name="Dargis R."/>
            <person name="Nielsen X.C."/>
            <person name="Skovgaard O."/>
            <person name="Fuursted K."/>
            <person name="Christensen J.J."/>
        </authorList>
    </citation>
    <scope>NUCLEOTIDE SEQUENCE [LARGE SCALE GENOMIC DNA]</scope>
    <source>
        <strain evidence="4">CCUG42038B</strain>
    </source>
</reference>
<gene>
    <name evidence="3" type="ORF">AWM75_00865</name>
</gene>
<proteinExistence type="inferred from homology"/>
<evidence type="ECO:0000256" key="1">
    <source>
        <dbReference type="ARBA" id="ARBA00010692"/>
    </source>
</evidence>
<evidence type="ECO:0000256" key="2">
    <source>
        <dbReference type="PIRNR" id="PIRNR016661"/>
    </source>
</evidence>
<dbReference type="RefSeq" id="WP_067977291.1">
    <property type="nucleotide sequence ID" value="NZ_CP014163.1"/>
</dbReference>
<dbReference type="Gene3D" id="1.10.1760.20">
    <property type="match status" value="1"/>
</dbReference>
<dbReference type="GO" id="GO:0005886">
    <property type="term" value="C:plasma membrane"/>
    <property type="evidence" value="ECO:0007669"/>
    <property type="project" value="UniProtKB-SubCell"/>
</dbReference>
<sequence length="179" mass="19019">MKINDLTRNALMIALLAVCSQLSIPIQPVPITLQTLAVMLIGILLTPKNTLFVTVGYLVLGLVGIPVFANYSGGLSSVMGPAFGFIIAFIPAACLQALYLSRQANPVKKSAIFISLAINVVVTYAIGLPYMYLILKTQQGVDLGLTGVLTAGLLPFIPGDLLKVLVAGFIGDRLRKQFS</sequence>
<dbReference type="Pfam" id="PF02632">
    <property type="entry name" value="BioY"/>
    <property type="match status" value="1"/>
</dbReference>
<dbReference type="GO" id="GO:0015225">
    <property type="term" value="F:biotin transmembrane transporter activity"/>
    <property type="evidence" value="ECO:0007669"/>
    <property type="project" value="UniProtKB-UniRule"/>
</dbReference>
<dbReference type="AlphaFoldDB" id="A0A0X8FL47"/>
<comment type="subcellular location">
    <subcellularLocation>
        <location evidence="2">Cell membrane</location>
        <topology evidence="2">Multi-pass membrane protein</topology>
    </subcellularLocation>
</comment>
<dbReference type="PIRSF" id="PIRSF016661">
    <property type="entry name" value="BioY"/>
    <property type="match status" value="1"/>
</dbReference>
<dbReference type="EMBL" id="CP014163">
    <property type="protein sequence ID" value="AMB98632.1"/>
    <property type="molecule type" value="Genomic_DNA"/>
</dbReference>
<dbReference type="PANTHER" id="PTHR34295">
    <property type="entry name" value="BIOTIN TRANSPORTER BIOY"/>
    <property type="match status" value="1"/>
</dbReference>
<keyword evidence="2" id="KW-1003">Cell membrane</keyword>
<evidence type="ECO:0000313" key="4">
    <source>
        <dbReference type="Proteomes" id="UP000062260"/>
    </source>
</evidence>
<dbReference type="InterPro" id="IPR003784">
    <property type="entry name" value="BioY"/>
</dbReference>
<name>A0A0X8FL47_9LACT</name>
<dbReference type="STRING" id="128944.AWM75_00865"/>
<reference evidence="3 4" key="1">
    <citation type="journal article" date="2016" name="Genome Announc.">
        <title>Complete Genome Sequences of Aerococcus christensenii CCUG 28831T, Aerococcus sanguinicola CCUG 43001T, Aerococcus urinae CCUG 36881T, Aerococcus urinaeequi CCUG 28094T, Aerococcus urinaehominis CCUG 42038 BT, and Aerococcus viridans CCUG 4311T.</title>
        <authorList>
            <person name="Carkaci D."/>
            <person name="Dargis R."/>
            <person name="Nielsen X.C."/>
            <person name="Skovgaard O."/>
            <person name="Fuursted K."/>
            <person name="Christensen J.J."/>
        </authorList>
    </citation>
    <scope>NUCLEOTIDE SEQUENCE [LARGE SCALE GENOMIC DNA]</scope>
    <source>
        <strain evidence="3 4">CCUG42038B</strain>
    </source>
</reference>
<keyword evidence="2" id="KW-0472">Membrane</keyword>
<dbReference type="PANTHER" id="PTHR34295:SF1">
    <property type="entry name" value="BIOTIN TRANSPORTER BIOY"/>
    <property type="match status" value="1"/>
</dbReference>